<reference evidence="1" key="1">
    <citation type="submission" date="2020-05" db="UniProtKB">
        <authorList>
            <consortium name="EnsemblMetazoa"/>
        </authorList>
    </citation>
    <scope>IDENTIFICATION</scope>
    <source>
        <strain evidence="1">MAF</strain>
    </source>
</reference>
<dbReference type="AlphaFoldDB" id="A0A182VMB7"/>
<name>A0A182VMB7_ANOME</name>
<protein>
    <submittedName>
        <fullName evidence="1">Uncharacterized protein</fullName>
    </submittedName>
</protein>
<keyword evidence="2" id="KW-1185">Reference proteome</keyword>
<sequence>MYWAAFSATCLKMPSNVSRAHCSVCSIAFGKFFSVQIGIDFSGGSWDELYDSVKNGTTTCTGLGTTHLNIAERAERSRLEQRLAVVHAAPIHVDTRIDVVQRVRHAVQAVEERVVVEALRFRPDAVFVRRHLNVAVHALHGLGGDARLRLLHIVRPEQELPVQVALLDQIHIGDDDFTVALGRDPNHRKVLQQLAADRTGPDDEVLQLTQHVLELAPEHGNLPIAFITSCAVMPPIAPFIGHRSPAHTLANLVSIASFSSSTAISLARLRHISTNSAASSTFQGRGSRPCCSW</sequence>
<dbReference type="VEuPathDB" id="VectorBase:AMEM017402"/>
<evidence type="ECO:0000313" key="2">
    <source>
        <dbReference type="Proteomes" id="UP000075903"/>
    </source>
</evidence>
<proteinExistence type="predicted"/>
<organism evidence="1 2">
    <name type="scientific">Anopheles merus</name>
    <name type="common">Mosquito</name>
    <dbReference type="NCBI Taxonomy" id="30066"/>
    <lineage>
        <taxon>Eukaryota</taxon>
        <taxon>Metazoa</taxon>
        <taxon>Ecdysozoa</taxon>
        <taxon>Arthropoda</taxon>
        <taxon>Hexapoda</taxon>
        <taxon>Insecta</taxon>
        <taxon>Pterygota</taxon>
        <taxon>Neoptera</taxon>
        <taxon>Endopterygota</taxon>
        <taxon>Diptera</taxon>
        <taxon>Nematocera</taxon>
        <taxon>Culicoidea</taxon>
        <taxon>Culicidae</taxon>
        <taxon>Anophelinae</taxon>
        <taxon>Anopheles</taxon>
    </lineage>
</organism>
<dbReference type="EnsemblMetazoa" id="AMEM017402-RA">
    <property type="protein sequence ID" value="AMEM017402-PA"/>
    <property type="gene ID" value="AMEM017402"/>
</dbReference>
<accession>A0A182VMB7</accession>
<dbReference type="Proteomes" id="UP000075903">
    <property type="component" value="Unassembled WGS sequence"/>
</dbReference>
<evidence type="ECO:0000313" key="1">
    <source>
        <dbReference type="EnsemblMetazoa" id="AMEM017402-PA"/>
    </source>
</evidence>